<evidence type="ECO:0000313" key="20">
    <source>
        <dbReference type="Proteomes" id="UP000320806"/>
    </source>
</evidence>
<evidence type="ECO:0000256" key="14">
    <source>
        <dbReference type="ARBA" id="ARBA00033245"/>
    </source>
</evidence>
<feature type="transmembrane region" description="Helical" evidence="17">
    <location>
        <begin position="103"/>
        <end position="124"/>
    </location>
</feature>
<dbReference type="PANTHER" id="PTHR12428">
    <property type="entry name" value="OXA1"/>
    <property type="match status" value="1"/>
</dbReference>
<dbReference type="RefSeq" id="WP_170221893.1">
    <property type="nucleotide sequence ID" value="NZ_BAABCI010000006.1"/>
</dbReference>
<feature type="transmembrane region" description="Helical" evidence="17">
    <location>
        <begin position="31"/>
        <end position="54"/>
    </location>
</feature>
<evidence type="ECO:0000256" key="11">
    <source>
        <dbReference type="ARBA" id="ARBA00025034"/>
    </source>
</evidence>
<name>A0A542EHW3_9MICO</name>
<comment type="function">
    <text evidence="11">Required for the insertion and/or proper folding and/or complex formation of integral membrane proteins into the membrane. Involved in integration of membrane proteins that insert both dependently and independently of the Sec translocase complex, as well as at least some lipoproteins. Aids folding of multispanning membrane proteins.</text>
</comment>
<feature type="transmembrane region" description="Helical" evidence="17">
    <location>
        <begin position="136"/>
        <end position="154"/>
    </location>
</feature>
<evidence type="ECO:0000256" key="8">
    <source>
        <dbReference type="ARBA" id="ARBA00022989"/>
    </source>
</evidence>
<evidence type="ECO:0000256" key="16">
    <source>
        <dbReference type="RuleBase" id="RU003945"/>
    </source>
</evidence>
<comment type="subunit">
    <text evidence="12">Interacts with the Sec translocase complex via SecD. Specifically interacts with transmembrane segments of nascent integral membrane proteins during membrane integration.</text>
</comment>
<keyword evidence="10" id="KW-0143">Chaperone</keyword>
<dbReference type="GO" id="GO:0032977">
    <property type="term" value="F:membrane insertase activity"/>
    <property type="evidence" value="ECO:0007669"/>
    <property type="project" value="InterPro"/>
</dbReference>
<comment type="similarity">
    <text evidence="2">Belongs to the OXA1/ALB3/YidC family. Type 1 subfamily.</text>
</comment>
<sequence>MPDFFSPLTALLGTLLAGAHALATTIGLSGAADWVVAIALLTCAVRLVLLPLAISGAKHARAAAKAAPAMRELQAKYAGKRDQESIKAMMQERKAIQVEHGMSAAGCLPVLLQMPVFLSLYHLIMKVTDGKRVGALSNQAVGSAMAVSLFGVGLDSRLNAVSGTQFVVILLIALVAGGATWATQRCFNFSTPAEGDPMAGVLKVMPWLSLVGVVFGAFFVPAGLVLYWMFSNLWTLGQQAVLVRKYGQDAPLTSPMIPDNA</sequence>
<evidence type="ECO:0000313" key="19">
    <source>
        <dbReference type="EMBL" id="TQJ14894.1"/>
    </source>
</evidence>
<keyword evidence="4" id="KW-0813">Transport</keyword>
<evidence type="ECO:0000256" key="1">
    <source>
        <dbReference type="ARBA" id="ARBA00004651"/>
    </source>
</evidence>
<dbReference type="EMBL" id="VFMO01000001">
    <property type="protein sequence ID" value="TQJ14894.1"/>
    <property type="molecule type" value="Genomic_DNA"/>
</dbReference>
<dbReference type="InterPro" id="IPR001708">
    <property type="entry name" value="YidC/ALB3/OXA1/COX18"/>
</dbReference>
<evidence type="ECO:0000256" key="10">
    <source>
        <dbReference type="ARBA" id="ARBA00023186"/>
    </source>
</evidence>
<protein>
    <recommendedName>
        <fullName evidence="3">Membrane protein insertase YidC</fullName>
    </recommendedName>
    <alternativeName>
        <fullName evidence="15">Foldase YidC</fullName>
    </alternativeName>
    <alternativeName>
        <fullName evidence="14">Membrane integrase YidC</fullName>
    </alternativeName>
    <alternativeName>
        <fullName evidence="13">Membrane protein YidC</fullName>
    </alternativeName>
</protein>
<feature type="transmembrane region" description="Helical" evidence="17">
    <location>
        <begin position="166"/>
        <end position="184"/>
    </location>
</feature>
<keyword evidence="8 17" id="KW-1133">Transmembrane helix</keyword>
<dbReference type="GO" id="GO:0015031">
    <property type="term" value="P:protein transport"/>
    <property type="evidence" value="ECO:0007669"/>
    <property type="project" value="UniProtKB-KW"/>
</dbReference>
<evidence type="ECO:0000256" key="4">
    <source>
        <dbReference type="ARBA" id="ARBA00022448"/>
    </source>
</evidence>
<evidence type="ECO:0000256" key="6">
    <source>
        <dbReference type="ARBA" id="ARBA00022692"/>
    </source>
</evidence>
<keyword evidence="9 17" id="KW-0472">Membrane</keyword>
<dbReference type="GO" id="GO:0005886">
    <property type="term" value="C:plasma membrane"/>
    <property type="evidence" value="ECO:0007669"/>
    <property type="project" value="UniProtKB-SubCell"/>
</dbReference>
<keyword evidence="7" id="KW-0653">Protein transport</keyword>
<gene>
    <name evidence="19" type="ORF">FB459_2410</name>
</gene>
<dbReference type="CDD" id="cd20070">
    <property type="entry name" value="5TM_YidC_Alb3"/>
    <property type="match status" value="1"/>
</dbReference>
<evidence type="ECO:0000256" key="12">
    <source>
        <dbReference type="ARBA" id="ARBA00026028"/>
    </source>
</evidence>
<evidence type="ECO:0000256" key="17">
    <source>
        <dbReference type="SAM" id="Phobius"/>
    </source>
</evidence>
<keyword evidence="6 16" id="KW-0812">Transmembrane</keyword>
<proteinExistence type="inferred from homology"/>
<reference evidence="19 20" key="1">
    <citation type="submission" date="2019-06" db="EMBL/GenBank/DDBJ databases">
        <title>Sequencing the genomes of 1000 actinobacteria strains.</title>
        <authorList>
            <person name="Klenk H.-P."/>
        </authorList>
    </citation>
    <scope>NUCLEOTIDE SEQUENCE [LARGE SCALE GENOMIC DNA]</scope>
    <source>
        <strain evidence="19 20">DSM 19828</strain>
    </source>
</reference>
<dbReference type="AlphaFoldDB" id="A0A542EHW3"/>
<dbReference type="InterPro" id="IPR047196">
    <property type="entry name" value="YidC_ALB_C"/>
</dbReference>
<evidence type="ECO:0000256" key="2">
    <source>
        <dbReference type="ARBA" id="ARBA00010527"/>
    </source>
</evidence>
<dbReference type="Proteomes" id="UP000320806">
    <property type="component" value="Unassembled WGS sequence"/>
</dbReference>
<feature type="transmembrane region" description="Helical" evidence="17">
    <location>
        <begin position="204"/>
        <end position="230"/>
    </location>
</feature>
<evidence type="ECO:0000256" key="3">
    <source>
        <dbReference type="ARBA" id="ARBA00015325"/>
    </source>
</evidence>
<evidence type="ECO:0000256" key="13">
    <source>
        <dbReference type="ARBA" id="ARBA00031538"/>
    </source>
</evidence>
<keyword evidence="5" id="KW-1003">Cell membrane</keyword>
<evidence type="ECO:0000256" key="5">
    <source>
        <dbReference type="ARBA" id="ARBA00022475"/>
    </source>
</evidence>
<evidence type="ECO:0000256" key="15">
    <source>
        <dbReference type="ARBA" id="ARBA00033342"/>
    </source>
</evidence>
<dbReference type="Pfam" id="PF02096">
    <property type="entry name" value="60KD_IMP"/>
    <property type="match status" value="1"/>
</dbReference>
<evidence type="ECO:0000259" key="18">
    <source>
        <dbReference type="Pfam" id="PF02096"/>
    </source>
</evidence>
<organism evidence="19 20">
    <name type="scientific">Yimella lutea</name>
    <dbReference type="NCBI Taxonomy" id="587872"/>
    <lineage>
        <taxon>Bacteria</taxon>
        <taxon>Bacillati</taxon>
        <taxon>Actinomycetota</taxon>
        <taxon>Actinomycetes</taxon>
        <taxon>Micrococcales</taxon>
        <taxon>Dermacoccaceae</taxon>
        <taxon>Yimella</taxon>
    </lineage>
</organism>
<keyword evidence="20" id="KW-1185">Reference proteome</keyword>
<dbReference type="InterPro" id="IPR028055">
    <property type="entry name" value="YidC/Oxa/ALB_C"/>
</dbReference>
<dbReference type="PANTHER" id="PTHR12428:SF65">
    <property type="entry name" value="CYTOCHROME C OXIDASE ASSEMBLY PROTEIN COX18, MITOCHONDRIAL"/>
    <property type="match status" value="1"/>
</dbReference>
<evidence type="ECO:0000256" key="7">
    <source>
        <dbReference type="ARBA" id="ARBA00022927"/>
    </source>
</evidence>
<feature type="domain" description="Membrane insertase YidC/Oxa/ALB C-terminal" evidence="18">
    <location>
        <begin position="34"/>
        <end position="242"/>
    </location>
</feature>
<dbReference type="GO" id="GO:0051205">
    <property type="term" value="P:protein insertion into membrane"/>
    <property type="evidence" value="ECO:0007669"/>
    <property type="project" value="TreeGrafter"/>
</dbReference>
<comment type="subcellular location">
    <subcellularLocation>
        <location evidence="1">Cell membrane</location>
        <topology evidence="1">Multi-pass membrane protein</topology>
    </subcellularLocation>
    <subcellularLocation>
        <location evidence="16">Membrane</location>
        <topology evidence="16">Multi-pass membrane protein</topology>
    </subcellularLocation>
</comment>
<evidence type="ECO:0000256" key="9">
    <source>
        <dbReference type="ARBA" id="ARBA00023136"/>
    </source>
</evidence>
<comment type="caution">
    <text evidence="19">The sequence shown here is derived from an EMBL/GenBank/DDBJ whole genome shotgun (WGS) entry which is preliminary data.</text>
</comment>
<dbReference type="NCBIfam" id="TIGR03592">
    <property type="entry name" value="yidC_oxa1_cterm"/>
    <property type="match status" value="1"/>
</dbReference>
<accession>A0A542EHW3</accession>